<comment type="caution">
    <text evidence="9">The sequence shown here is derived from an EMBL/GenBank/DDBJ whole genome shotgun (WGS) entry which is preliminary data.</text>
</comment>
<organism evidence="9 10">
    <name type="scientific">Nemorincola caseinilytica</name>
    <dbReference type="NCBI Taxonomy" id="2054315"/>
    <lineage>
        <taxon>Bacteria</taxon>
        <taxon>Pseudomonadati</taxon>
        <taxon>Bacteroidota</taxon>
        <taxon>Chitinophagia</taxon>
        <taxon>Chitinophagales</taxon>
        <taxon>Chitinophagaceae</taxon>
        <taxon>Nemorincola</taxon>
    </lineage>
</organism>
<dbReference type="Pfam" id="PF00749">
    <property type="entry name" value="tRNA-synt_1c"/>
    <property type="match status" value="1"/>
</dbReference>
<keyword evidence="7" id="KW-0648">Protein biosynthesis</keyword>
<dbReference type="InterPro" id="IPR001412">
    <property type="entry name" value="aa-tRNA-synth_I_CS"/>
</dbReference>
<reference evidence="10" key="1">
    <citation type="journal article" date="2019" name="Int. J. Syst. Evol. Microbiol.">
        <title>The Global Catalogue of Microorganisms (GCM) 10K type strain sequencing project: providing services to taxonomists for standard genome sequencing and annotation.</title>
        <authorList>
            <consortium name="The Broad Institute Genomics Platform"/>
            <consortium name="The Broad Institute Genome Sequencing Center for Infectious Disease"/>
            <person name="Wu L."/>
            <person name="Ma J."/>
        </authorList>
    </citation>
    <scope>NUCLEOTIDE SEQUENCE [LARGE SCALE GENOMIC DNA]</scope>
    <source>
        <strain evidence="10">JCM 32105</strain>
    </source>
</reference>
<proteinExistence type="inferred from homology"/>
<evidence type="ECO:0000259" key="8">
    <source>
        <dbReference type="Pfam" id="PF00749"/>
    </source>
</evidence>
<name>A0ABP8NNE4_9BACT</name>
<dbReference type="SUPFAM" id="SSF52374">
    <property type="entry name" value="Nucleotidylyl transferase"/>
    <property type="match status" value="1"/>
</dbReference>
<dbReference type="PANTHER" id="PTHR43311:SF1">
    <property type="entry name" value="GLUTAMYL-Q TRNA(ASP) SYNTHETASE"/>
    <property type="match status" value="1"/>
</dbReference>
<evidence type="ECO:0000256" key="5">
    <source>
        <dbReference type="ARBA" id="ARBA00022840"/>
    </source>
</evidence>
<keyword evidence="6 7" id="KW-0030">Aminoacyl-tRNA synthetase</keyword>
<dbReference type="InterPro" id="IPR020058">
    <property type="entry name" value="Glu/Gln-tRNA-synth_Ib_cat-dom"/>
</dbReference>
<dbReference type="Proteomes" id="UP001500067">
    <property type="component" value="Unassembled WGS sequence"/>
</dbReference>
<gene>
    <name evidence="9" type="primary">gluQRS</name>
    <name evidence="9" type="ORF">GCM10023093_28260</name>
</gene>
<dbReference type="InterPro" id="IPR014729">
    <property type="entry name" value="Rossmann-like_a/b/a_fold"/>
</dbReference>
<dbReference type="InterPro" id="IPR049940">
    <property type="entry name" value="GluQ/Sye"/>
</dbReference>
<feature type="domain" description="Glutamyl/glutaminyl-tRNA synthetase class Ib catalytic" evidence="8">
    <location>
        <begin position="7"/>
        <end position="275"/>
    </location>
</feature>
<sequence>MHTTFGKTRIAPTPSGYLHIGNVLSFATTAALAGRTGAKILLRIDDMDRDRVEREYVQDIFDTLNFLEIPWHEGPRNYEEFEQEYSQVHRLPLYSAALQQLWEVGHVFACTCSRAQVLSHSKDGSYPGTCRHKGLPPDTKDACWRLRTDVNAVVHMRTLQGIEEHPFPTLMADPVIRKKDGYPAYQLSSVVDDMHYGVDLVVRGMDLRPSTLVQLYLAKLLRAGSFLDTTFHHHGLVSGADGMKLSKSAGATSVRYLREQYGTREEVWRVIRQCGNVITI</sequence>
<protein>
    <submittedName>
        <fullName evidence="9">tRNA glutamyl-Q(34) synthetase GluQRS</fullName>
    </submittedName>
</protein>
<evidence type="ECO:0000313" key="10">
    <source>
        <dbReference type="Proteomes" id="UP001500067"/>
    </source>
</evidence>
<evidence type="ECO:0000256" key="1">
    <source>
        <dbReference type="ARBA" id="ARBA00022598"/>
    </source>
</evidence>
<keyword evidence="3 7" id="KW-0547">Nucleotide-binding</keyword>
<keyword evidence="2" id="KW-0479">Metal-binding</keyword>
<evidence type="ECO:0000256" key="7">
    <source>
        <dbReference type="RuleBase" id="RU363037"/>
    </source>
</evidence>
<dbReference type="EMBL" id="BAABFA010000023">
    <property type="protein sequence ID" value="GAA4469219.1"/>
    <property type="molecule type" value="Genomic_DNA"/>
</dbReference>
<keyword evidence="4" id="KW-0862">Zinc</keyword>
<dbReference type="PRINTS" id="PR00987">
    <property type="entry name" value="TRNASYNTHGLU"/>
</dbReference>
<dbReference type="InterPro" id="IPR000924">
    <property type="entry name" value="Glu/Gln-tRNA-synth"/>
</dbReference>
<evidence type="ECO:0000256" key="2">
    <source>
        <dbReference type="ARBA" id="ARBA00022723"/>
    </source>
</evidence>
<evidence type="ECO:0000313" key="9">
    <source>
        <dbReference type="EMBL" id="GAA4469219.1"/>
    </source>
</evidence>
<evidence type="ECO:0000256" key="4">
    <source>
        <dbReference type="ARBA" id="ARBA00022833"/>
    </source>
</evidence>
<keyword evidence="10" id="KW-1185">Reference proteome</keyword>
<comment type="similarity">
    <text evidence="7">Belongs to the class-I aminoacyl-tRNA synthetase family.</text>
</comment>
<dbReference type="PROSITE" id="PS00178">
    <property type="entry name" value="AA_TRNA_LIGASE_I"/>
    <property type="match status" value="1"/>
</dbReference>
<dbReference type="PANTHER" id="PTHR43311">
    <property type="entry name" value="GLUTAMATE--TRNA LIGASE"/>
    <property type="match status" value="1"/>
</dbReference>
<dbReference type="Gene3D" id="3.40.50.620">
    <property type="entry name" value="HUPs"/>
    <property type="match status" value="1"/>
</dbReference>
<keyword evidence="1 7" id="KW-0436">Ligase</keyword>
<evidence type="ECO:0000256" key="3">
    <source>
        <dbReference type="ARBA" id="ARBA00022741"/>
    </source>
</evidence>
<keyword evidence="5 7" id="KW-0067">ATP-binding</keyword>
<dbReference type="RefSeq" id="WP_345084514.1">
    <property type="nucleotide sequence ID" value="NZ_BAABFA010000023.1"/>
</dbReference>
<evidence type="ECO:0000256" key="6">
    <source>
        <dbReference type="ARBA" id="ARBA00023146"/>
    </source>
</evidence>
<accession>A0ABP8NNE4</accession>